<gene>
    <name evidence="1" type="ORF">SVIM_LOCUS420505</name>
</gene>
<protein>
    <submittedName>
        <fullName evidence="1">Uncharacterized protein</fullName>
    </submittedName>
</protein>
<dbReference type="EMBL" id="CAADRP010001963">
    <property type="protein sequence ID" value="VFU57954.1"/>
    <property type="molecule type" value="Genomic_DNA"/>
</dbReference>
<dbReference type="PANTHER" id="PTHR47122:SF4">
    <property type="entry name" value="TRF-LIKE 3"/>
    <property type="match status" value="1"/>
</dbReference>
<evidence type="ECO:0000313" key="1">
    <source>
        <dbReference type="EMBL" id="VFU57954.1"/>
    </source>
</evidence>
<proteinExistence type="predicted"/>
<dbReference type="PANTHER" id="PTHR47122">
    <property type="entry name" value="MYB-LIKE DNA-BINDING DOMAIN CONTAINING PROTEIN, EXPRESSED"/>
    <property type="match status" value="1"/>
</dbReference>
<accession>A0A6N2MZR9</accession>
<reference evidence="1" key="1">
    <citation type="submission" date="2019-03" db="EMBL/GenBank/DDBJ databases">
        <authorList>
            <person name="Mank J."/>
            <person name="Almeida P."/>
        </authorList>
    </citation>
    <scope>NUCLEOTIDE SEQUENCE</scope>
    <source>
        <strain evidence="1">78183</strain>
    </source>
</reference>
<dbReference type="AlphaFoldDB" id="A0A6N2MZR9"/>
<organism evidence="1">
    <name type="scientific">Salix viminalis</name>
    <name type="common">Common osier</name>
    <name type="synonym">Basket willow</name>
    <dbReference type="NCBI Taxonomy" id="40686"/>
    <lineage>
        <taxon>Eukaryota</taxon>
        <taxon>Viridiplantae</taxon>
        <taxon>Streptophyta</taxon>
        <taxon>Embryophyta</taxon>
        <taxon>Tracheophyta</taxon>
        <taxon>Spermatophyta</taxon>
        <taxon>Magnoliopsida</taxon>
        <taxon>eudicotyledons</taxon>
        <taxon>Gunneridae</taxon>
        <taxon>Pentapetalae</taxon>
        <taxon>rosids</taxon>
        <taxon>fabids</taxon>
        <taxon>Malpighiales</taxon>
        <taxon>Salicaceae</taxon>
        <taxon>Saliceae</taxon>
        <taxon>Salix</taxon>
    </lineage>
</organism>
<sequence length="152" mass="16678">MGTVVEVEGNDEAKLKECGINNSTSLSSPKQISDPVVYKLVRLEGDGRIVPATDDELIEVESLLIDEKCEMHVVADPGQTVGCISNEGSSTGIAQLESLEGLLQSRNKEAGSDKLNARLEVPDNWWHRAVIFCKLKSQLLKLVVIILVFHYC</sequence>
<name>A0A6N2MZR9_SALVM</name>